<name>A0A0N5BJ72_STREA</name>
<comment type="similarity">
    <text evidence="1 2">Belongs to the serpin family.</text>
</comment>
<dbReference type="Gene3D" id="3.30.497.10">
    <property type="entry name" value="Antithrombin, subunit I, domain 2"/>
    <property type="match status" value="1"/>
</dbReference>
<dbReference type="InterPro" id="IPR042178">
    <property type="entry name" value="Serpin_sf_1"/>
</dbReference>
<dbReference type="Gene3D" id="2.30.39.10">
    <property type="entry name" value="Alpha-1-antitrypsin, domain 1"/>
    <property type="match status" value="1"/>
</dbReference>
<sequence>MLIDYSNALQTQASFTINSLNLIINSSQDVSFSPYSLISALAMCYIGAGGQTEREFKKLLSPNMDKTEYFNLLENSVNSIGLTSTNETNIYVANRIFLQNDYIMDEKFKKDVEKYLKASTQNLNFSDTTNSAKIINDFISNATHDKIKDLISPSDINSLTTAILTNALYFKSHWQDKFNKNLTKNDTFFTTESKNKTVEMMNKKGKFLYGNDEHFHIVKIPYTNNNITFALILPRNRNELRSRLEKLNSTNLLNLIHSTDRRSVNFSMPKFKTESTHKLKESLSKMGLNTAFSSSANFSSMSPTNNLYIDNVIQKVYVDVNEEGTEAAAATGAIMVMKSLPIEFMEEITVRADHPFLYLILHKEDILFCGIYQ</sequence>
<dbReference type="Proteomes" id="UP000046392">
    <property type="component" value="Unplaced"/>
</dbReference>
<dbReference type="SMART" id="SM00093">
    <property type="entry name" value="SERPIN"/>
    <property type="match status" value="1"/>
</dbReference>
<dbReference type="Pfam" id="PF00079">
    <property type="entry name" value="Serpin"/>
    <property type="match status" value="1"/>
</dbReference>
<dbReference type="WBParaSite" id="SPAL_0000599700.1">
    <property type="protein sequence ID" value="SPAL_0000599700.1"/>
    <property type="gene ID" value="SPAL_0000599700"/>
</dbReference>
<dbReference type="InterPro" id="IPR036186">
    <property type="entry name" value="Serpin_sf"/>
</dbReference>
<dbReference type="InterPro" id="IPR023795">
    <property type="entry name" value="Serpin_CS"/>
</dbReference>
<dbReference type="InterPro" id="IPR042185">
    <property type="entry name" value="Serpin_sf_2"/>
</dbReference>
<evidence type="ECO:0000259" key="3">
    <source>
        <dbReference type="SMART" id="SM00093"/>
    </source>
</evidence>
<proteinExistence type="inferred from homology"/>
<evidence type="ECO:0000313" key="5">
    <source>
        <dbReference type="WBParaSite" id="SPAL_0000599700.1"/>
    </source>
</evidence>
<dbReference type="PROSITE" id="PS00284">
    <property type="entry name" value="SERPIN"/>
    <property type="match status" value="1"/>
</dbReference>
<dbReference type="InterPro" id="IPR023796">
    <property type="entry name" value="Serpin_dom"/>
</dbReference>
<dbReference type="InterPro" id="IPR000215">
    <property type="entry name" value="Serpin_fam"/>
</dbReference>
<evidence type="ECO:0000256" key="1">
    <source>
        <dbReference type="ARBA" id="ARBA00009500"/>
    </source>
</evidence>
<feature type="domain" description="Serpin" evidence="3">
    <location>
        <begin position="17"/>
        <end position="372"/>
    </location>
</feature>
<dbReference type="STRING" id="174720.A0A0N5BJ72"/>
<reference evidence="5" key="1">
    <citation type="submission" date="2017-02" db="UniProtKB">
        <authorList>
            <consortium name="WormBaseParasite"/>
        </authorList>
    </citation>
    <scope>IDENTIFICATION</scope>
</reference>
<accession>A0A0N5BJ72</accession>
<protein>
    <submittedName>
        <fullName evidence="5">SERPIN domain-containing protein</fullName>
    </submittedName>
</protein>
<dbReference type="CDD" id="cd00172">
    <property type="entry name" value="serpin"/>
    <property type="match status" value="1"/>
</dbReference>
<evidence type="ECO:0000313" key="4">
    <source>
        <dbReference type="Proteomes" id="UP000046392"/>
    </source>
</evidence>
<organism evidence="4 5">
    <name type="scientific">Strongyloides papillosus</name>
    <name type="common">Intestinal threadworm</name>
    <dbReference type="NCBI Taxonomy" id="174720"/>
    <lineage>
        <taxon>Eukaryota</taxon>
        <taxon>Metazoa</taxon>
        <taxon>Ecdysozoa</taxon>
        <taxon>Nematoda</taxon>
        <taxon>Chromadorea</taxon>
        <taxon>Rhabditida</taxon>
        <taxon>Tylenchina</taxon>
        <taxon>Panagrolaimomorpha</taxon>
        <taxon>Strongyloidoidea</taxon>
        <taxon>Strongyloididae</taxon>
        <taxon>Strongyloides</taxon>
    </lineage>
</organism>
<keyword evidence="4" id="KW-1185">Reference proteome</keyword>
<evidence type="ECO:0000256" key="2">
    <source>
        <dbReference type="RuleBase" id="RU000411"/>
    </source>
</evidence>
<dbReference type="PANTHER" id="PTHR11461">
    <property type="entry name" value="SERINE PROTEASE INHIBITOR, SERPIN"/>
    <property type="match status" value="1"/>
</dbReference>
<dbReference type="SUPFAM" id="SSF56574">
    <property type="entry name" value="Serpins"/>
    <property type="match status" value="1"/>
</dbReference>
<dbReference type="GO" id="GO:0004867">
    <property type="term" value="F:serine-type endopeptidase inhibitor activity"/>
    <property type="evidence" value="ECO:0007669"/>
    <property type="project" value="InterPro"/>
</dbReference>
<dbReference type="PANTHER" id="PTHR11461:SF211">
    <property type="entry name" value="GH10112P-RELATED"/>
    <property type="match status" value="1"/>
</dbReference>
<dbReference type="GO" id="GO:0005615">
    <property type="term" value="C:extracellular space"/>
    <property type="evidence" value="ECO:0007669"/>
    <property type="project" value="InterPro"/>
</dbReference>
<dbReference type="AlphaFoldDB" id="A0A0N5BJ72"/>